<dbReference type="Proteomes" id="UP000001542">
    <property type="component" value="Unassembled WGS sequence"/>
</dbReference>
<evidence type="ECO:0000256" key="1">
    <source>
        <dbReference type="ARBA" id="ARBA00022737"/>
    </source>
</evidence>
<dbReference type="SUPFAM" id="SSF48371">
    <property type="entry name" value="ARM repeat"/>
    <property type="match status" value="1"/>
</dbReference>
<dbReference type="PANTHER" id="PTHR10648:SF4">
    <property type="entry name" value="PROTEIN PHOSPHATASE 2 (FORMERLY 2A), REGULATORY SUBUNIT A, BETA ISOFORM-RELATED"/>
    <property type="match status" value="1"/>
</dbReference>
<evidence type="ECO:0000313" key="3">
    <source>
        <dbReference type="Proteomes" id="UP000001542"/>
    </source>
</evidence>
<dbReference type="GO" id="GO:0000159">
    <property type="term" value="C:protein phosphatase type 2A complex"/>
    <property type="evidence" value="ECO:0000318"/>
    <property type="project" value="GO_Central"/>
</dbReference>
<dbReference type="VEuPathDB" id="TrichDB:TVAG_040860"/>
<dbReference type="STRING" id="5722.A2EWP8"/>
<dbReference type="GO" id="GO:0005737">
    <property type="term" value="C:cytoplasm"/>
    <property type="evidence" value="ECO:0000318"/>
    <property type="project" value="GO_Central"/>
</dbReference>
<gene>
    <name evidence="2" type="ORF">TVAG_040860</name>
</gene>
<dbReference type="AlphaFoldDB" id="A2EWP8"/>
<dbReference type="FunFam" id="1.25.10.10:FF:001017">
    <property type="entry name" value="Uncharacterized protein"/>
    <property type="match status" value="1"/>
</dbReference>
<accession>A2EWP8</accession>
<dbReference type="KEGG" id="tva:4760776"/>
<protein>
    <recommendedName>
        <fullName evidence="4">HEAT repeat family protein</fullName>
    </recommendedName>
</protein>
<reference evidence="2" key="2">
    <citation type="journal article" date="2007" name="Science">
        <title>Draft genome sequence of the sexually transmitted pathogen Trichomonas vaginalis.</title>
        <authorList>
            <person name="Carlton J.M."/>
            <person name="Hirt R.P."/>
            <person name="Silva J.C."/>
            <person name="Delcher A.L."/>
            <person name="Schatz M."/>
            <person name="Zhao Q."/>
            <person name="Wortman J.R."/>
            <person name="Bidwell S.L."/>
            <person name="Alsmark U.C.M."/>
            <person name="Besteiro S."/>
            <person name="Sicheritz-Ponten T."/>
            <person name="Noel C.J."/>
            <person name="Dacks J.B."/>
            <person name="Foster P.G."/>
            <person name="Simillion C."/>
            <person name="Van de Peer Y."/>
            <person name="Miranda-Saavedra D."/>
            <person name="Barton G.J."/>
            <person name="Westrop G.D."/>
            <person name="Mueller S."/>
            <person name="Dessi D."/>
            <person name="Fiori P.L."/>
            <person name="Ren Q."/>
            <person name="Paulsen I."/>
            <person name="Zhang H."/>
            <person name="Bastida-Corcuera F.D."/>
            <person name="Simoes-Barbosa A."/>
            <person name="Brown M.T."/>
            <person name="Hayes R.D."/>
            <person name="Mukherjee M."/>
            <person name="Okumura C.Y."/>
            <person name="Schneider R."/>
            <person name="Smith A.J."/>
            <person name="Vanacova S."/>
            <person name="Villalvazo M."/>
            <person name="Haas B.J."/>
            <person name="Pertea M."/>
            <person name="Feldblyum T.V."/>
            <person name="Utterback T.R."/>
            <person name="Shu C.L."/>
            <person name="Osoegawa K."/>
            <person name="de Jong P.J."/>
            <person name="Hrdy I."/>
            <person name="Horvathova L."/>
            <person name="Zubacova Z."/>
            <person name="Dolezal P."/>
            <person name="Malik S.B."/>
            <person name="Logsdon J.M. Jr."/>
            <person name="Henze K."/>
            <person name="Gupta A."/>
            <person name="Wang C.C."/>
            <person name="Dunne R.L."/>
            <person name="Upcroft J.A."/>
            <person name="Upcroft P."/>
            <person name="White O."/>
            <person name="Salzberg S.L."/>
            <person name="Tang P."/>
            <person name="Chiu C.-H."/>
            <person name="Lee Y.-S."/>
            <person name="Embley T.M."/>
            <person name="Coombs G.H."/>
            <person name="Mottram J.C."/>
            <person name="Tachezy J."/>
            <person name="Fraser-Liggett C.M."/>
            <person name="Johnson P.J."/>
        </authorList>
    </citation>
    <scope>NUCLEOTIDE SEQUENCE [LARGE SCALE GENOMIC DNA]</scope>
    <source>
        <strain evidence="2">G3</strain>
    </source>
</reference>
<name>A2EWP8_TRIV3</name>
<dbReference type="OrthoDB" id="340346at2759"/>
<keyword evidence="3" id="KW-1185">Reference proteome</keyword>
<dbReference type="InParanoid" id="A2EWP8"/>
<dbReference type="EMBL" id="DS113520">
    <property type="protein sequence ID" value="EAY02936.1"/>
    <property type="molecule type" value="Genomic_DNA"/>
</dbReference>
<dbReference type="PANTHER" id="PTHR10648">
    <property type="entry name" value="SERINE/THREONINE-PROTEIN PHOSPHATASE PP2A 65 KDA REGULATORY SUBUNIT"/>
    <property type="match status" value="1"/>
</dbReference>
<keyword evidence="1" id="KW-0677">Repeat</keyword>
<organism evidence="2 3">
    <name type="scientific">Trichomonas vaginalis (strain ATCC PRA-98 / G3)</name>
    <dbReference type="NCBI Taxonomy" id="412133"/>
    <lineage>
        <taxon>Eukaryota</taxon>
        <taxon>Metamonada</taxon>
        <taxon>Parabasalia</taxon>
        <taxon>Trichomonadida</taxon>
        <taxon>Trichomonadidae</taxon>
        <taxon>Trichomonas</taxon>
    </lineage>
</organism>
<dbReference type="InterPro" id="IPR016024">
    <property type="entry name" value="ARM-type_fold"/>
</dbReference>
<dbReference type="InterPro" id="IPR051023">
    <property type="entry name" value="PP2A_Regulatory_Subunit_A"/>
</dbReference>
<dbReference type="RefSeq" id="XP_001315159.1">
    <property type="nucleotide sequence ID" value="XM_001315124.1"/>
</dbReference>
<evidence type="ECO:0000313" key="2">
    <source>
        <dbReference type="EMBL" id="EAY02936.1"/>
    </source>
</evidence>
<sequence>MSASAAMKLFEKAISLDEAQQMEFASKIDIIIDTFPPKFISTEFYPFLTTWIPKNNLKIVRILADKVNKMISVNESLVAFAPVLETILASENQEISKRIKTNLKSVTLGGDALGFFKKLVSSPIDYVRAFCAQILFLLQPIEEKVVICQSLICDPAFKVRFALASIIATLPVDLANNVAKAFCSDSSSRIKAFLPVVCAPLPFFFTSVVPALISDHDWYIRASIAKEVSRAKDIATAINVAYPLTEDSVWQVVLSALTSFTQIIKENPNVPFENGQRMLDNLFRTLLYPQASTKNASIDAFFALNARYQFDSANIMNFVEEVITRQPPTTRLHFLQQLCALRLESIIALITDKIHAVVVSLMSSEQWRIRLGVVCALSSLATLNRDPNVRTKFSELCLQSLDDESTPVRTAAAEELLQCYRASNPSQLFPECYFTLKSSDSFRKRQAALIILSNIGKACQPAEVAQVKAEMQSFLNDKCDNVVNMANKFISELP</sequence>
<dbReference type="VEuPathDB" id="TrichDB:TVAGG3_0569160"/>
<dbReference type="GO" id="GO:0019888">
    <property type="term" value="F:protein phosphatase regulator activity"/>
    <property type="evidence" value="ECO:0000318"/>
    <property type="project" value="GO_Central"/>
</dbReference>
<dbReference type="InterPro" id="IPR011989">
    <property type="entry name" value="ARM-like"/>
</dbReference>
<proteinExistence type="predicted"/>
<dbReference type="GO" id="GO:0005829">
    <property type="term" value="C:cytosol"/>
    <property type="evidence" value="ECO:0000318"/>
    <property type="project" value="GO_Central"/>
</dbReference>
<dbReference type="Gene3D" id="1.25.10.10">
    <property type="entry name" value="Leucine-rich Repeat Variant"/>
    <property type="match status" value="1"/>
</dbReference>
<reference evidence="2" key="1">
    <citation type="submission" date="2006-10" db="EMBL/GenBank/DDBJ databases">
        <authorList>
            <person name="Amadeo P."/>
            <person name="Zhao Q."/>
            <person name="Wortman J."/>
            <person name="Fraser-Liggett C."/>
            <person name="Carlton J."/>
        </authorList>
    </citation>
    <scope>NUCLEOTIDE SEQUENCE</scope>
    <source>
        <strain evidence="2">G3</strain>
    </source>
</reference>
<evidence type="ECO:0008006" key="4">
    <source>
        <dbReference type="Google" id="ProtNLM"/>
    </source>
</evidence>
<dbReference type="GO" id="GO:0005634">
    <property type="term" value="C:nucleus"/>
    <property type="evidence" value="ECO:0000318"/>
    <property type="project" value="GO_Central"/>
</dbReference>